<reference evidence="2 4" key="2">
    <citation type="submission" date="2018-03" db="EMBL/GenBank/DDBJ databases">
        <title>Genotypic and phenotypic analysis of antagonistic Bacillus spp. isolated from rhizosphere soil of plants in Tibet.</title>
        <authorList>
            <person name="Borriss R."/>
            <person name="Lasch P."/>
            <person name="Wu L."/>
            <person name="Wu H."/>
            <person name="Gao X."/>
        </authorList>
    </citation>
    <scope>NUCLEOTIDE SEQUENCE [LARGE SCALE GENOMIC DNA]</scope>
    <source>
        <strain evidence="2 4">NMSW16</strain>
    </source>
</reference>
<dbReference type="Proteomes" id="UP000223364">
    <property type="component" value="Unassembled WGS sequence"/>
</dbReference>
<sequence>MEADLYECNLEKADLREADLTGAQLGKAKLSGANLKGAIVDRIDFTSFNLKNVKLDIAQAVAVARCYGAKVN</sequence>
<evidence type="ECO:0000313" key="3">
    <source>
        <dbReference type="Proteomes" id="UP000223364"/>
    </source>
</evidence>
<keyword evidence="4" id="KW-1185">Reference proteome</keyword>
<dbReference type="EMBL" id="NUSP01000004">
    <property type="protein sequence ID" value="PHD62996.1"/>
    <property type="molecule type" value="Genomic_DNA"/>
</dbReference>
<dbReference type="SUPFAM" id="SSF141571">
    <property type="entry name" value="Pentapeptide repeat-like"/>
    <property type="match status" value="1"/>
</dbReference>
<evidence type="ECO:0000313" key="1">
    <source>
        <dbReference type="EMBL" id="PHD62996.1"/>
    </source>
</evidence>
<dbReference type="Proteomes" id="UP000239236">
    <property type="component" value="Unassembled WGS sequence"/>
</dbReference>
<dbReference type="AlphaFoldDB" id="A0A2A7DJC0"/>
<dbReference type="InterPro" id="IPR001646">
    <property type="entry name" value="5peptide_repeat"/>
</dbReference>
<dbReference type="PANTHER" id="PTHR14136">
    <property type="entry name" value="BTB_POZ DOMAIN-CONTAINING PROTEIN KCTD9"/>
    <property type="match status" value="1"/>
</dbReference>
<protein>
    <recommendedName>
        <fullName evidence="5">Pentapeptide repeat-containing protein</fullName>
    </recommendedName>
</protein>
<accession>A0A2A7DJC0</accession>
<organism evidence="1 3">
    <name type="scientific">Bacillus wiedmannii</name>
    <dbReference type="NCBI Taxonomy" id="1890302"/>
    <lineage>
        <taxon>Bacteria</taxon>
        <taxon>Bacillati</taxon>
        <taxon>Bacillota</taxon>
        <taxon>Bacilli</taxon>
        <taxon>Bacillales</taxon>
        <taxon>Bacillaceae</taxon>
        <taxon>Bacillus</taxon>
        <taxon>Bacillus cereus group</taxon>
    </lineage>
</organism>
<dbReference type="InterPro" id="IPR051082">
    <property type="entry name" value="Pentapeptide-BTB/POZ_domain"/>
</dbReference>
<gene>
    <name evidence="2" type="ORF">C6357_05375</name>
    <name evidence="1" type="ORF">COF57_05185</name>
</gene>
<comment type="caution">
    <text evidence="1">The sequence shown here is derived from an EMBL/GenBank/DDBJ whole genome shotgun (WGS) entry which is preliminary data.</text>
</comment>
<dbReference type="PANTHER" id="PTHR14136:SF17">
    <property type="entry name" value="BTB_POZ DOMAIN-CONTAINING PROTEIN KCTD9"/>
    <property type="match status" value="1"/>
</dbReference>
<dbReference type="EMBL" id="PVRR01000001">
    <property type="protein sequence ID" value="PRT43561.1"/>
    <property type="molecule type" value="Genomic_DNA"/>
</dbReference>
<dbReference type="Pfam" id="PF00805">
    <property type="entry name" value="Pentapeptide"/>
    <property type="match status" value="1"/>
</dbReference>
<reference evidence="1 3" key="1">
    <citation type="submission" date="2017-09" db="EMBL/GenBank/DDBJ databases">
        <title>Large-scale bioinformatics analysis of Bacillus genomes uncovers conserved roles of natural products in bacterial physiology.</title>
        <authorList>
            <consortium name="Agbiome Team Llc"/>
            <person name="Bleich R.M."/>
            <person name="Grubbs K.J."/>
            <person name="Santa Maria K.C."/>
            <person name="Allen S.E."/>
            <person name="Farag S."/>
            <person name="Shank E.A."/>
            <person name="Bowers A."/>
        </authorList>
    </citation>
    <scope>NUCLEOTIDE SEQUENCE [LARGE SCALE GENOMIC DNA]</scope>
    <source>
        <strain evidence="1 3">AFS044295</strain>
    </source>
</reference>
<evidence type="ECO:0000313" key="2">
    <source>
        <dbReference type="EMBL" id="PRT43561.1"/>
    </source>
</evidence>
<dbReference type="Gene3D" id="2.160.20.80">
    <property type="entry name" value="E3 ubiquitin-protein ligase SopA"/>
    <property type="match status" value="1"/>
</dbReference>
<evidence type="ECO:0008006" key="5">
    <source>
        <dbReference type="Google" id="ProtNLM"/>
    </source>
</evidence>
<name>A0A2A7DJC0_9BACI</name>
<evidence type="ECO:0000313" key="4">
    <source>
        <dbReference type="Proteomes" id="UP000239236"/>
    </source>
</evidence>
<proteinExistence type="predicted"/>